<comment type="caution">
    <text evidence="3">Lacks conserved residue(s) required for the propagation of feature annotation.</text>
</comment>
<dbReference type="PANTHER" id="PTHR10302">
    <property type="entry name" value="SINGLE-STRANDED DNA-BINDING PROTEIN"/>
    <property type="match status" value="1"/>
</dbReference>
<evidence type="ECO:0000256" key="2">
    <source>
        <dbReference type="ARBA" id="ARBA00023172"/>
    </source>
</evidence>
<dbReference type="HAMAP" id="MF_00984">
    <property type="entry name" value="SSB"/>
    <property type="match status" value="1"/>
</dbReference>
<dbReference type="GO" id="GO:0003677">
    <property type="term" value="F:DNA binding"/>
    <property type="evidence" value="ECO:0007669"/>
    <property type="project" value="UniProtKB-KW"/>
</dbReference>
<dbReference type="PROSITE" id="PS50935">
    <property type="entry name" value="SSB"/>
    <property type="match status" value="1"/>
</dbReference>
<evidence type="ECO:0000256" key="4">
    <source>
        <dbReference type="RuleBase" id="RU000524"/>
    </source>
</evidence>
<dbReference type="RefSeq" id="WP_410519712.1">
    <property type="nucleotide sequence ID" value="NZ_JARGYT010000122.1"/>
</dbReference>
<dbReference type="InterPro" id="IPR012340">
    <property type="entry name" value="NA-bd_OB-fold"/>
</dbReference>
<evidence type="ECO:0000313" key="5">
    <source>
        <dbReference type="EMBL" id="MDZ5762810.1"/>
    </source>
</evidence>
<dbReference type="EMBL" id="JARGYT010000122">
    <property type="protein sequence ID" value="MDZ5762810.1"/>
    <property type="molecule type" value="Genomic_DNA"/>
</dbReference>
<dbReference type="NCBIfam" id="TIGR00621">
    <property type="entry name" value="ssb"/>
    <property type="match status" value="1"/>
</dbReference>
<accession>A0ABU5L9L1</accession>
<feature type="DNA-binding region" evidence="3">
    <location>
        <begin position="53"/>
        <end position="59"/>
    </location>
</feature>
<name>A0ABU5L9L1_9RICK</name>
<dbReference type="Pfam" id="PF00436">
    <property type="entry name" value="SSB"/>
    <property type="match status" value="1"/>
</dbReference>
<dbReference type="SUPFAM" id="SSF50249">
    <property type="entry name" value="Nucleic acid-binding proteins"/>
    <property type="match status" value="1"/>
</dbReference>
<evidence type="ECO:0000313" key="6">
    <source>
        <dbReference type="Proteomes" id="UP001293791"/>
    </source>
</evidence>
<dbReference type="InterPro" id="IPR011344">
    <property type="entry name" value="ssDNA-bd"/>
</dbReference>
<proteinExistence type="inferred from homology"/>
<keyword evidence="6" id="KW-1185">Reference proteome</keyword>
<organism evidence="5 6">
    <name type="scientific">Candidatus Cyrtobacter comes</name>
    <dbReference type="NCBI Taxonomy" id="675776"/>
    <lineage>
        <taxon>Bacteria</taxon>
        <taxon>Pseudomonadati</taxon>
        <taxon>Pseudomonadota</taxon>
        <taxon>Alphaproteobacteria</taxon>
        <taxon>Rickettsiales</taxon>
        <taxon>Candidatus Midichloriaceae</taxon>
        <taxon>Candidatus Cyrtobacter</taxon>
    </lineage>
</organism>
<keyword evidence="1 3" id="KW-0238">DNA-binding</keyword>
<dbReference type="Gene3D" id="2.40.50.140">
    <property type="entry name" value="Nucleic acid-binding proteins"/>
    <property type="match status" value="1"/>
</dbReference>
<gene>
    <name evidence="5" type="ORF">Cyrtocomes_01205</name>
</gene>
<protein>
    <recommendedName>
        <fullName evidence="3 4">Single-stranded DNA-binding protein</fullName>
        <shortName evidence="3">SSB</shortName>
    </recommendedName>
</protein>
<comment type="subunit">
    <text evidence="3">Homotetramer.</text>
</comment>
<evidence type="ECO:0000256" key="1">
    <source>
        <dbReference type="ARBA" id="ARBA00023125"/>
    </source>
</evidence>
<reference evidence="5 6" key="1">
    <citation type="submission" date="2023-02" db="EMBL/GenBank/DDBJ databases">
        <title>Host association and intracellularity evolved multiple times independently in the Rickettsiales.</title>
        <authorList>
            <person name="Castelli M."/>
            <person name="Nardi T."/>
            <person name="Gammuto L."/>
            <person name="Bellinzona G."/>
            <person name="Sabaneyeva E."/>
            <person name="Potekhin A."/>
            <person name="Serra V."/>
            <person name="Petroni G."/>
            <person name="Sassera D."/>
        </authorList>
    </citation>
    <scope>NUCLEOTIDE SEQUENCE [LARGE SCALE GENOMIC DNA]</scope>
    <source>
        <strain evidence="5 6">BOD18</strain>
    </source>
</reference>
<dbReference type="Proteomes" id="UP001293791">
    <property type="component" value="Unassembled WGS sequence"/>
</dbReference>
<evidence type="ECO:0000256" key="3">
    <source>
        <dbReference type="HAMAP-Rule" id="MF_00984"/>
    </source>
</evidence>
<dbReference type="InterPro" id="IPR000424">
    <property type="entry name" value="Primosome_PriB/ssb"/>
</dbReference>
<dbReference type="CDD" id="cd04496">
    <property type="entry name" value="SSB_OBF"/>
    <property type="match status" value="1"/>
</dbReference>
<comment type="caution">
    <text evidence="5">The sequence shown here is derived from an EMBL/GenBank/DDBJ whole genome shotgun (WGS) entry which is preliminary data.</text>
</comment>
<keyword evidence="2" id="KW-0233">DNA recombination</keyword>
<sequence>MAGSLNKVVLIGNVGKDPEVRASHDGREVASFSLATSESWKDKNGEKREKTEWHRVVVFSQGLVNLLKSYVQKGSKLYVEGSLQTREWTDQTGMKRHSTEVVLQQYSGSIILLDAKAPGLGAQKERGYSQQIDTTAKHIEEDEEDGIPPF</sequence>
<dbReference type="PANTHER" id="PTHR10302:SF0">
    <property type="entry name" value="SINGLE-STRANDED DNA-BINDING PROTEIN, MITOCHONDRIAL"/>
    <property type="match status" value="1"/>
</dbReference>